<feature type="chain" id="PRO_5001870827" description="Porin domain-containing protein" evidence="1">
    <location>
        <begin position="24"/>
        <end position="246"/>
    </location>
</feature>
<dbReference type="RefSeq" id="WP_034211788.1">
    <property type="nucleotide sequence ID" value="NZ_AVCK01000015.1"/>
</dbReference>
<dbReference type="Pfam" id="PF09694">
    <property type="entry name" value="Gcw_chp"/>
    <property type="match status" value="1"/>
</dbReference>
<dbReference type="NCBIfam" id="TIGR02001">
    <property type="entry name" value="gcw_chp"/>
    <property type="match status" value="1"/>
</dbReference>
<dbReference type="PATRIC" id="fig|1384056.3.peg.1215"/>
<keyword evidence="3" id="KW-1185">Reference proteome</keyword>
<dbReference type="OrthoDB" id="9793561at2"/>
<dbReference type="AlphaFoldDB" id="A0A091B4T9"/>
<evidence type="ECO:0000313" key="3">
    <source>
        <dbReference type="Proteomes" id="UP000029393"/>
    </source>
</evidence>
<evidence type="ECO:0008006" key="4">
    <source>
        <dbReference type="Google" id="ProtNLM"/>
    </source>
</evidence>
<sequence>MNHQKLSLALAAALFALPMLASAQDEMGEEAAPAEDESSIFSWNAALTSDYVFRGVSQTDEEPALQLGADLNFDSGFYAGVWASNVDFGDGGPDLEIDTYVGWNTDFSDSWNFDVQLIRYNYIGEENDFGSSDYNELITSLSWDETLTFSYGYTNDVYALGAKGHYFGAAGSWDMGNGVGLDVSLGKSMFGNSTGFEDYMDWSVGINRDFGPVNAAIGYYDTDSEGDFNFGDAADDRIVLTFSIGG</sequence>
<reference evidence="2 3" key="1">
    <citation type="submission" date="2013-09" db="EMBL/GenBank/DDBJ databases">
        <title>Genome sequencing of Arenimonas metalli.</title>
        <authorList>
            <person name="Chen F."/>
            <person name="Wang G."/>
        </authorList>
    </citation>
    <scope>NUCLEOTIDE SEQUENCE [LARGE SCALE GENOMIC DNA]</scope>
    <source>
        <strain evidence="2 3">CF5-1</strain>
    </source>
</reference>
<proteinExistence type="predicted"/>
<feature type="signal peptide" evidence="1">
    <location>
        <begin position="1"/>
        <end position="23"/>
    </location>
</feature>
<dbReference type="eggNOG" id="ENOG502Z9NJ">
    <property type="taxonomic scope" value="Bacteria"/>
</dbReference>
<gene>
    <name evidence="2" type="ORF">N787_09950</name>
</gene>
<comment type="caution">
    <text evidence="2">The sequence shown here is derived from an EMBL/GenBank/DDBJ whole genome shotgun (WGS) entry which is preliminary data.</text>
</comment>
<protein>
    <recommendedName>
        <fullName evidence="4">Porin domain-containing protein</fullName>
    </recommendedName>
</protein>
<dbReference type="Proteomes" id="UP000029393">
    <property type="component" value="Unassembled WGS sequence"/>
</dbReference>
<evidence type="ECO:0000256" key="1">
    <source>
        <dbReference type="SAM" id="SignalP"/>
    </source>
</evidence>
<dbReference type="InterPro" id="IPR010239">
    <property type="entry name" value="CHP02001"/>
</dbReference>
<dbReference type="STRING" id="1384056.N787_09950"/>
<name>A0A091B4T9_9GAMM</name>
<dbReference type="EMBL" id="AVCK01000015">
    <property type="protein sequence ID" value="KFN46542.1"/>
    <property type="molecule type" value="Genomic_DNA"/>
</dbReference>
<organism evidence="2 3">
    <name type="scientific">Arenimonas metalli CF5-1</name>
    <dbReference type="NCBI Taxonomy" id="1384056"/>
    <lineage>
        <taxon>Bacteria</taxon>
        <taxon>Pseudomonadati</taxon>
        <taxon>Pseudomonadota</taxon>
        <taxon>Gammaproteobacteria</taxon>
        <taxon>Lysobacterales</taxon>
        <taxon>Lysobacteraceae</taxon>
        <taxon>Arenimonas</taxon>
    </lineage>
</organism>
<accession>A0A091B4T9</accession>
<keyword evidence="1" id="KW-0732">Signal</keyword>
<evidence type="ECO:0000313" key="2">
    <source>
        <dbReference type="EMBL" id="KFN46542.1"/>
    </source>
</evidence>